<evidence type="ECO:0000313" key="1">
    <source>
        <dbReference type="EMBL" id="VVD84058.1"/>
    </source>
</evidence>
<dbReference type="OrthoDB" id="5460329at2"/>
<dbReference type="Proteomes" id="UP000367825">
    <property type="component" value="Unassembled WGS sequence"/>
</dbReference>
<protein>
    <recommendedName>
        <fullName evidence="3">DUF2635 domain-containing protein</fullName>
    </recommendedName>
</protein>
<dbReference type="AlphaFoldDB" id="A0A5E4TC05"/>
<dbReference type="InterPro" id="IPR024400">
    <property type="entry name" value="DUF2635"/>
</dbReference>
<proteinExistence type="predicted"/>
<evidence type="ECO:0008006" key="3">
    <source>
        <dbReference type="Google" id="ProtNLM"/>
    </source>
</evidence>
<name>A0A5E4TC05_9BURK</name>
<organism evidence="1 2">
    <name type="scientific">Pandoraea nosoerga</name>
    <dbReference type="NCBI Taxonomy" id="2508296"/>
    <lineage>
        <taxon>Bacteria</taxon>
        <taxon>Pseudomonadati</taxon>
        <taxon>Pseudomonadota</taxon>
        <taxon>Betaproteobacteria</taxon>
        <taxon>Burkholderiales</taxon>
        <taxon>Burkholderiaceae</taxon>
        <taxon>Pandoraea</taxon>
    </lineage>
</organism>
<evidence type="ECO:0000313" key="2">
    <source>
        <dbReference type="Proteomes" id="UP000367825"/>
    </source>
</evidence>
<keyword evidence="2" id="KW-1185">Reference proteome</keyword>
<accession>A0A5E4TC05</accession>
<dbReference type="Pfam" id="PF10948">
    <property type="entry name" value="DUF2635"/>
    <property type="match status" value="1"/>
</dbReference>
<reference evidence="1 2" key="1">
    <citation type="submission" date="2019-08" db="EMBL/GenBank/DDBJ databases">
        <authorList>
            <person name="Peeters C."/>
        </authorList>
    </citation>
    <scope>NUCLEOTIDE SEQUENCE [LARGE SCALE GENOMIC DNA]</scope>
    <source>
        <strain evidence="1 2">LMG 31109</strain>
    </source>
</reference>
<sequence length="68" mass="7349">MLVKARTGLRVPKERASREYITDTDAIEVPDTVYYRRRVAEGDLVIQGAEGAVVTPATADGKKSTKGA</sequence>
<dbReference type="RefSeq" id="WP_150554739.1">
    <property type="nucleotide sequence ID" value="NZ_CABPSC010000003.1"/>
</dbReference>
<dbReference type="EMBL" id="CABPSC010000003">
    <property type="protein sequence ID" value="VVD84058.1"/>
    <property type="molecule type" value="Genomic_DNA"/>
</dbReference>
<gene>
    <name evidence="1" type="ORF">PNO31109_01255</name>
</gene>